<feature type="transmembrane region" description="Helical" evidence="3">
    <location>
        <begin position="35"/>
        <end position="55"/>
    </location>
</feature>
<organism evidence="4 5">
    <name type="scientific">Anaeromicropila herbilytica</name>
    <dbReference type="NCBI Taxonomy" id="2785025"/>
    <lineage>
        <taxon>Bacteria</taxon>
        <taxon>Bacillati</taxon>
        <taxon>Bacillota</taxon>
        <taxon>Clostridia</taxon>
        <taxon>Lachnospirales</taxon>
        <taxon>Lachnospiraceae</taxon>
        <taxon>Anaeromicropila</taxon>
    </lineage>
</organism>
<protein>
    <submittedName>
        <fullName evidence="4">Membrane protein</fullName>
    </submittedName>
</protein>
<dbReference type="Proteomes" id="UP000595897">
    <property type="component" value="Chromosome"/>
</dbReference>
<dbReference type="RefSeq" id="WP_271715061.1">
    <property type="nucleotide sequence ID" value="NZ_AP024169.1"/>
</dbReference>
<evidence type="ECO:0000256" key="3">
    <source>
        <dbReference type="SAM" id="Phobius"/>
    </source>
</evidence>
<feature type="transmembrane region" description="Helical" evidence="3">
    <location>
        <begin position="75"/>
        <end position="94"/>
    </location>
</feature>
<dbReference type="Pfam" id="PF07155">
    <property type="entry name" value="ECF-ribofla_trS"/>
    <property type="match status" value="1"/>
</dbReference>
<dbReference type="InterPro" id="IPR009825">
    <property type="entry name" value="ECF_substrate-spec-like"/>
</dbReference>
<name>A0A7R7EJ63_9FIRM</name>
<feature type="transmembrane region" description="Helical" evidence="3">
    <location>
        <begin position="6"/>
        <end position="28"/>
    </location>
</feature>
<evidence type="ECO:0000256" key="2">
    <source>
        <dbReference type="ARBA" id="ARBA00022989"/>
    </source>
</evidence>
<keyword evidence="2 3" id="KW-1133">Transmembrane helix</keyword>
<dbReference type="GO" id="GO:0016020">
    <property type="term" value="C:membrane"/>
    <property type="evidence" value="ECO:0007669"/>
    <property type="project" value="InterPro"/>
</dbReference>
<feature type="transmembrane region" description="Helical" evidence="3">
    <location>
        <begin position="106"/>
        <end position="128"/>
    </location>
</feature>
<keyword evidence="1 3" id="KW-0812">Transmembrane</keyword>
<dbReference type="Gene3D" id="1.10.1760.20">
    <property type="match status" value="1"/>
</dbReference>
<evidence type="ECO:0000256" key="1">
    <source>
        <dbReference type="ARBA" id="ARBA00022692"/>
    </source>
</evidence>
<keyword evidence="5" id="KW-1185">Reference proteome</keyword>
<gene>
    <name evidence="4" type="ORF">bsdtb5_10960</name>
</gene>
<evidence type="ECO:0000313" key="5">
    <source>
        <dbReference type="Proteomes" id="UP000595897"/>
    </source>
</evidence>
<reference evidence="4 5" key="1">
    <citation type="submission" date="2020-11" db="EMBL/GenBank/DDBJ databases">
        <title>Draft genome sequencing of a Lachnospiraceae strain isolated from anoxic soil subjected to BSD treatment.</title>
        <authorList>
            <person name="Uek A."/>
            <person name="Tonouchi A."/>
        </authorList>
    </citation>
    <scope>NUCLEOTIDE SEQUENCE [LARGE SCALE GENOMIC DNA]</scope>
    <source>
        <strain evidence="4 5">TB5</strain>
    </source>
</reference>
<evidence type="ECO:0000313" key="4">
    <source>
        <dbReference type="EMBL" id="BCN29801.1"/>
    </source>
</evidence>
<keyword evidence="3" id="KW-0472">Membrane</keyword>
<dbReference type="PANTHER" id="PTHR37815:SF3">
    <property type="entry name" value="UPF0397 PROTEIN SPR0429"/>
    <property type="match status" value="1"/>
</dbReference>
<dbReference type="AlphaFoldDB" id="A0A7R7EJ63"/>
<accession>A0A7R7EJ63</accession>
<dbReference type="EMBL" id="AP024169">
    <property type="protein sequence ID" value="BCN29801.1"/>
    <property type="molecule type" value="Genomic_DNA"/>
</dbReference>
<dbReference type="PANTHER" id="PTHR37815">
    <property type="entry name" value="UPF0397 PROTEIN BC_2624-RELATED"/>
    <property type="match status" value="1"/>
</dbReference>
<sequence>MKLNKTQLMVITSLMAALTCIATMVFHVPSPLKGYIHLGDGFVLLSGIILGPLYGGAAAGIGSMLADLLLGYAEYAPATFIIKALAAILAALIYHILLTKIKNKRIYFVPIIFAGIIANIIVTLGYFLFESTVLGYGIASASNIPANILQGVFAIITCVILLPVLSASPIIRQYMVHKA</sequence>
<proteinExistence type="predicted"/>
<feature type="transmembrane region" description="Helical" evidence="3">
    <location>
        <begin position="148"/>
        <end position="171"/>
    </location>
</feature>
<dbReference type="KEGG" id="ahb:bsdtb5_10960"/>